<dbReference type="InterPro" id="IPR013783">
    <property type="entry name" value="Ig-like_fold"/>
</dbReference>
<dbReference type="InterPro" id="IPR036116">
    <property type="entry name" value="FN3_sf"/>
</dbReference>
<comment type="caution">
    <text evidence="3">The sequence shown here is derived from an EMBL/GenBank/DDBJ whole genome shotgun (WGS) entry which is preliminary data.</text>
</comment>
<dbReference type="Gene3D" id="2.60.40.10">
    <property type="entry name" value="Immunoglobulins"/>
    <property type="match status" value="1"/>
</dbReference>
<evidence type="ECO:0000313" key="4">
    <source>
        <dbReference type="Proteomes" id="UP001204772"/>
    </source>
</evidence>
<evidence type="ECO:0000259" key="2">
    <source>
        <dbReference type="PROSITE" id="PS50853"/>
    </source>
</evidence>
<protein>
    <submittedName>
        <fullName evidence="3">Carboxypeptidase regulatory-like domain-containing protein</fullName>
    </submittedName>
</protein>
<dbReference type="RefSeq" id="WP_253532972.1">
    <property type="nucleotide sequence ID" value="NZ_JAMZEL010000020.1"/>
</dbReference>
<dbReference type="Pfam" id="PF00041">
    <property type="entry name" value="fn3"/>
    <property type="match status" value="1"/>
</dbReference>
<proteinExistence type="predicted"/>
<name>A0ABT1FWV0_9BACT</name>
<dbReference type="InterPro" id="IPR024361">
    <property type="entry name" value="BACON"/>
</dbReference>
<dbReference type="Proteomes" id="UP001204772">
    <property type="component" value="Unassembled WGS sequence"/>
</dbReference>
<organism evidence="3 4">
    <name type="scientific">Runella salmonicolor</name>
    <dbReference type="NCBI Taxonomy" id="2950278"/>
    <lineage>
        <taxon>Bacteria</taxon>
        <taxon>Pseudomonadati</taxon>
        <taxon>Bacteroidota</taxon>
        <taxon>Cytophagia</taxon>
        <taxon>Cytophagales</taxon>
        <taxon>Spirosomataceae</taxon>
        <taxon>Runella</taxon>
    </lineage>
</organism>
<dbReference type="InterPro" id="IPR008969">
    <property type="entry name" value="CarboxyPept-like_regulatory"/>
</dbReference>
<dbReference type="PROSITE" id="PS50853">
    <property type="entry name" value="FN3"/>
    <property type="match status" value="1"/>
</dbReference>
<dbReference type="Pfam" id="PF19190">
    <property type="entry name" value="BACON_2"/>
    <property type="match status" value="1"/>
</dbReference>
<dbReference type="Pfam" id="PF13385">
    <property type="entry name" value="Laminin_G_3"/>
    <property type="match status" value="1"/>
</dbReference>
<accession>A0ABT1FWV0</accession>
<sequence>MKTLAHLRYLLLLSLILLNPSCNRDKDRNKPIPENQGITVTVQDIKTNKPVANAQVNLTTLSKSLPTLSDGTARFTSLEISNAYQLTVSKTGYATETKAVIVEVGKNTPVLFQLKPVLEFVPAQLDFAAQERIKKFDIINNSDKDVGFSIKVNNNWISVEPTSGTIPKDGRRVPITVTVDDKGRIPAKYEGTLTLDFGGAVPSENYPIFMTVPNVDAPSVSCDQPVGITRTSAEVLGTIMSVGKTPITNHGHVWSETQTPEWGVPGTYTDFKARGTGQFTSTIGPLKPGTIYYVRAYARNENGINYSKEEYKITTSNTFTAPGVRVVEVSNFTPTTARVSAKITNNGGADVVSYGVAYSETDPTPNADTPTKQEFNGNPTNGDFVVNLANLKPNTKYYVVAYARNNAVSSPGISPVVTFNTPEPIVAAKVTVSEANDVKETSAVLNGNITEYGSLKIIDHGFVYSQSNADPRLNAKDCDFKSLGNLTKSQSQQISTPVVGLKKGSNYYYRSYVKPEGGQEIYSLSVQTFVTKEDNLRTYYSFSGDYTDVSGNANHAQSTGSKFVNDRFGSLNKAVDVSTGAVTEILTSKFGISGELTFSIWLKFNDSNFIGGKKVIIGHGDQFCPTSSSFSGFMIYFDPARSEGQNGDILFFIRDGSNAPLNVKRVIDRNNIDTKIWHHIVIVKSGSKWRFYLDGQLQTSETFLVNFTSLGNHKTFTGASWTSCSASEGFSNLNAQMDDVRRYNKAFSDTEVRELYNREKP</sequence>
<feature type="chain" id="PRO_5047056258" evidence="1">
    <location>
        <begin position="26"/>
        <end position="761"/>
    </location>
</feature>
<dbReference type="Pfam" id="PF13620">
    <property type="entry name" value="CarboxypepD_reg"/>
    <property type="match status" value="1"/>
</dbReference>
<keyword evidence="4" id="KW-1185">Reference proteome</keyword>
<gene>
    <name evidence="3" type="ORF">NCI00_27635</name>
</gene>
<dbReference type="InterPro" id="IPR013320">
    <property type="entry name" value="ConA-like_dom_sf"/>
</dbReference>
<dbReference type="Gene3D" id="2.60.40.1120">
    <property type="entry name" value="Carboxypeptidase-like, regulatory domain"/>
    <property type="match status" value="1"/>
</dbReference>
<reference evidence="3 4" key="1">
    <citation type="submission" date="2022-06" db="EMBL/GenBank/DDBJ databases">
        <title>Runella sp. S5 genome sequencing.</title>
        <authorList>
            <person name="Park S."/>
        </authorList>
    </citation>
    <scope>NUCLEOTIDE SEQUENCE [LARGE SCALE GENOMIC DNA]</scope>
    <source>
        <strain evidence="3 4">S5</strain>
    </source>
</reference>
<dbReference type="EMBL" id="JAMZEL010000020">
    <property type="protein sequence ID" value="MCP1386244.1"/>
    <property type="molecule type" value="Genomic_DNA"/>
</dbReference>
<feature type="domain" description="Fibronectin type-III" evidence="2">
    <location>
        <begin position="323"/>
        <end position="424"/>
    </location>
</feature>
<dbReference type="CDD" id="cd00063">
    <property type="entry name" value="FN3"/>
    <property type="match status" value="1"/>
</dbReference>
<feature type="signal peptide" evidence="1">
    <location>
        <begin position="1"/>
        <end position="25"/>
    </location>
</feature>
<dbReference type="SUPFAM" id="SSF49464">
    <property type="entry name" value="Carboxypeptidase regulatory domain-like"/>
    <property type="match status" value="1"/>
</dbReference>
<dbReference type="SMART" id="SM00060">
    <property type="entry name" value="FN3"/>
    <property type="match status" value="2"/>
</dbReference>
<dbReference type="Gene3D" id="2.60.120.200">
    <property type="match status" value="1"/>
</dbReference>
<evidence type="ECO:0000313" key="3">
    <source>
        <dbReference type="EMBL" id="MCP1386244.1"/>
    </source>
</evidence>
<keyword evidence="1" id="KW-0732">Signal</keyword>
<dbReference type="SUPFAM" id="SSF49265">
    <property type="entry name" value="Fibronectin type III"/>
    <property type="match status" value="1"/>
</dbReference>
<evidence type="ECO:0000256" key="1">
    <source>
        <dbReference type="SAM" id="SignalP"/>
    </source>
</evidence>
<dbReference type="SUPFAM" id="SSF49899">
    <property type="entry name" value="Concanavalin A-like lectins/glucanases"/>
    <property type="match status" value="1"/>
</dbReference>
<dbReference type="InterPro" id="IPR003961">
    <property type="entry name" value="FN3_dom"/>
</dbReference>